<protein>
    <recommendedName>
        <fullName evidence="3">NAD(P)-binding protein</fullName>
    </recommendedName>
</protein>
<dbReference type="PANTHER" id="PTHR45458">
    <property type="entry name" value="SHORT-CHAIN DEHYDROGENASE/REDUCTASE SDR"/>
    <property type="match status" value="1"/>
</dbReference>
<dbReference type="PRINTS" id="PR00081">
    <property type="entry name" value="GDHRDH"/>
</dbReference>
<dbReference type="PANTHER" id="PTHR45458:SF3">
    <property type="entry name" value="CHAIN DEHYDROGENASE (ATSC), PUTATIVE-RELATED"/>
    <property type="match status" value="1"/>
</dbReference>
<sequence length="271" mass="28957">MPSYVVTGASRGLGLQFVSTLSSDTQNVVVGLVRNRAAAEKAFGKAVPKNLSFLEADITDLDALKSAATETARLTGGGLDYLINNAALISNTSRYRTLGDFADDPQTLIKDLQVSFETNVIGVINTVNTFIPLLRRGREKKVFTLSTGVADVDFLNQLDIAVSAPYSISKGAVNVAVAKYNALYKSEGILFMAISPGLVDTGELVPSSDNAEDMKAFQDVVGKFAAYAPHFTGPITPQESVNLMLKLFEKSSISNGNGGTFVSQFGNKQWL</sequence>
<dbReference type="RefSeq" id="XP_037170108.1">
    <property type="nucleotide sequence ID" value="XM_037302601.1"/>
</dbReference>
<dbReference type="SUPFAM" id="SSF51735">
    <property type="entry name" value="NAD(P)-binding Rossmann-fold domains"/>
    <property type="match status" value="1"/>
</dbReference>
<dbReference type="OrthoDB" id="7289984at2759"/>
<proteinExistence type="predicted"/>
<keyword evidence="2" id="KW-1185">Reference proteome</keyword>
<dbReference type="GeneID" id="59282331"/>
<dbReference type="EMBL" id="JACCJC010000002">
    <property type="protein sequence ID" value="KAF6240860.1"/>
    <property type="molecule type" value="Genomic_DNA"/>
</dbReference>
<gene>
    <name evidence="1" type="ORF">HO173_000652</name>
</gene>
<dbReference type="GO" id="GO:0016616">
    <property type="term" value="F:oxidoreductase activity, acting on the CH-OH group of donors, NAD or NADP as acceptor"/>
    <property type="evidence" value="ECO:0007669"/>
    <property type="project" value="TreeGrafter"/>
</dbReference>
<evidence type="ECO:0000313" key="2">
    <source>
        <dbReference type="Proteomes" id="UP000578531"/>
    </source>
</evidence>
<name>A0A8H6L9L5_9LECA</name>
<dbReference type="InterPro" id="IPR002347">
    <property type="entry name" value="SDR_fam"/>
</dbReference>
<evidence type="ECO:0000313" key="1">
    <source>
        <dbReference type="EMBL" id="KAF6240860.1"/>
    </source>
</evidence>
<dbReference type="AlphaFoldDB" id="A0A8H6L9L5"/>
<reference evidence="1 2" key="1">
    <citation type="journal article" date="2020" name="Genomics">
        <title>Complete, high-quality genomes from long-read metagenomic sequencing of two wolf lichen thalli reveals enigmatic genome architecture.</title>
        <authorList>
            <person name="McKenzie S.K."/>
            <person name="Walston R.F."/>
            <person name="Allen J.L."/>
        </authorList>
    </citation>
    <scope>NUCLEOTIDE SEQUENCE [LARGE SCALE GENOMIC DNA]</scope>
    <source>
        <strain evidence="1">WasteWater2</strain>
    </source>
</reference>
<dbReference type="Proteomes" id="UP000578531">
    <property type="component" value="Unassembled WGS sequence"/>
</dbReference>
<dbReference type="InterPro" id="IPR052184">
    <property type="entry name" value="SDR_enzymes"/>
</dbReference>
<organism evidence="1 2">
    <name type="scientific">Letharia columbiana</name>
    <dbReference type="NCBI Taxonomy" id="112416"/>
    <lineage>
        <taxon>Eukaryota</taxon>
        <taxon>Fungi</taxon>
        <taxon>Dikarya</taxon>
        <taxon>Ascomycota</taxon>
        <taxon>Pezizomycotina</taxon>
        <taxon>Lecanoromycetes</taxon>
        <taxon>OSLEUM clade</taxon>
        <taxon>Lecanoromycetidae</taxon>
        <taxon>Lecanorales</taxon>
        <taxon>Lecanorineae</taxon>
        <taxon>Parmeliaceae</taxon>
        <taxon>Letharia</taxon>
    </lineage>
</organism>
<accession>A0A8H6L9L5</accession>
<dbReference type="Pfam" id="PF00106">
    <property type="entry name" value="adh_short"/>
    <property type="match status" value="1"/>
</dbReference>
<comment type="caution">
    <text evidence="1">The sequence shown here is derived from an EMBL/GenBank/DDBJ whole genome shotgun (WGS) entry which is preliminary data.</text>
</comment>
<dbReference type="InterPro" id="IPR036291">
    <property type="entry name" value="NAD(P)-bd_dom_sf"/>
</dbReference>
<evidence type="ECO:0008006" key="3">
    <source>
        <dbReference type="Google" id="ProtNLM"/>
    </source>
</evidence>
<dbReference type="Gene3D" id="3.40.50.720">
    <property type="entry name" value="NAD(P)-binding Rossmann-like Domain"/>
    <property type="match status" value="1"/>
</dbReference>